<feature type="transmembrane region" description="Helical" evidence="1">
    <location>
        <begin position="36"/>
        <end position="56"/>
    </location>
</feature>
<proteinExistence type="predicted"/>
<keyword evidence="1" id="KW-0812">Transmembrane</keyword>
<sequence>MTYRLIYCLFFSILFFNFVYFPFLYLYQFFSSLPMTTYIITFLMFLHDISLLTSNVRKSIRIFFRIRH</sequence>
<accession>A0A1I7W629</accession>
<reference evidence="3" key="1">
    <citation type="submission" date="2016-11" db="UniProtKB">
        <authorList>
            <consortium name="WormBaseParasite"/>
        </authorList>
    </citation>
    <scope>IDENTIFICATION</scope>
</reference>
<keyword evidence="1" id="KW-1133">Transmembrane helix</keyword>
<evidence type="ECO:0000313" key="2">
    <source>
        <dbReference type="Proteomes" id="UP000095283"/>
    </source>
</evidence>
<evidence type="ECO:0000256" key="1">
    <source>
        <dbReference type="SAM" id="Phobius"/>
    </source>
</evidence>
<keyword evidence="2" id="KW-1185">Reference proteome</keyword>
<keyword evidence="1" id="KW-0472">Membrane</keyword>
<name>A0A1I7W629_HETBA</name>
<evidence type="ECO:0000313" key="3">
    <source>
        <dbReference type="WBParaSite" id="Hba_00073"/>
    </source>
</evidence>
<dbReference type="WBParaSite" id="Hba_00073">
    <property type="protein sequence ID" value="Hba_00073"/>
    <property type="gene ID" value="Hba_00073"/>
</dbReference>
<dbReference type="AlphaFoldDB" id="A0A1I7W629"/>
<feature type="transmembrane region" description="Helical" evidence="1">
    <location>
        <begin position="7"/>
        <end position="30"/>
    </location>
</feature>
<dbReference type="Proteomes" id="UP000095283">
    <property type="component" value="Unplaced"/>
</dbReference>
<protein>
    <submittedName>
        <fullName evidence="3">7TM_GPCR_Srx domain-containing protein</fullName>
    </submittedName>
</protein>
<organism evidence="2 3">
    <name type="scientific">Heterorhabditis bacteriophora</name>
    <name type="common">Entomopathogenic nematode worm</name>
    <dbReference type="NCBI Taxonomy" id="37862"/>
    <lineage>
        <taxon>Eukaryota</taxon>
        <taxon>Metazoa</taxon>
        <taxon>Ecdysozoa</taxon>
        <taxon>Nematoda</taxon>
        <taxon>Chromadorea</taxon>
        <taxon>Rhabditida</taxon>
        <taxon>Rhabditina</taxon>
        <taxon>Rhabditomorpha</taxon>
        <taxon>Strongyloidea</taxon>
        <taxon>Heterorhabditidae</taxon>
        <taxon>Heterorhabditis</taxon>
    </lineage>
</organism>